<evidence type="ECO:0000313" key="2">
    <source>
        <dbReference type="Ensembl" id="ENSMSIP00000003512.1"/>
    </source>
</evidence>
<organism evidence="2 3">
    <name type="scientific">Mus spicilegus</name>
    <name type="common">Mound-building mouse</name>
    <dbReference type="NCBI Taxonomy" id="10103"/>
    <lineage>
        <taxon>Eukaryota</taxon>
        <taxon>Metazoa</taxon>
        <taxon>Chordata</taxon>
        <taxon>Craniata</taxon>
        <taxon>Vertebrata</taxon>
        <taxon>Euteleostomi</taxon>
        <taxon>Mammalia</taxon>
        <taxon>Eutheria</taxon>
        <taxon>Euarchontoglires</taxon>
        <taxon>Glires</taxon>
        <taxon>Rodentia</taxon>
        <taxon>Myomorpha</taxon>
        <taxon>Muroidea</taxon>
        <taxon>Muridae</taxon>
        <taxon>Murinae</taxon>
        <taxon>Mus</taxon>
        <taxon>Mus</taxon>
    </lineage>
</organism>
<reference evidence="2" key="1">
    <citation type="submission" date="2025-08" db="UniProtKB">
        <authorList>
            <consortium name="Ensembl"/>
        </authorList>
    </citation>
    <scope>IDENTIFICATION</scope>
</reference>
<protein>
    <submittedName>
        <fullName evidence="2">Uncharacterized protein</fullName>
    </submittedName>
</protein>
<accession>A0A8C6GCH9</accession>
<dbReference type="Proteomes" id="UP000694415">
    <property type="component" value="Unplaced"/>
</dbReference>
<dbReference type="AlphaFoldDB" id="A0A8C6GCH9"/>
<reference evidence="2" key="2">
    <citation type="submission" date="2025-09" db="UniProtKB">
        <authorList>
            <consortium name="Ensembl"/>
        </authorList>
    </citation>
    <scope>IDENTIFICATION</scope>
</reference>
<dbReference type="Ensembl" id="ENSMSIT00000004431.1">
    <property type="protein sequence ID" value="ENSMSIP00000003512.1"/>
    <property type="gene ID" value="ENSMSIG00000003244.1"/>
</dbReference>
<feature type="compositionally biased region" description="Basic residues" evidence="1">
    <location>
        <begin position="36"/>
        <end position="51"/>
    </location>
</feature>
<dbReference type="GeneTree" id="ENSGT00390000010780"/>
<keyword evidence="3" id="KW-1185">Reference proteome</keyword>
<proteinExistence type="predicted"/>
<evidence type="ECO:0000256" key="1">
    <source>
        <dbReference type="SAM" id="MobiDB-lite"/>
    </source>
</evidence>
<evidence type="ECO:0000313" key="3">
    <source>
        <dbReference type="Proteomes" id="UP000694415"/>
    </source>
</evidence>
<sequence length="71" mass="7818">MLMNCKGVHILQFICSAGQKPLLILATKTLTKFMTKKNSSRKVGAKNRRSSRSLLTLAQGTSGGTEYSMKR</sequence>
<feature type="region of interest" description="Disordered" evidence="1">
    <location>
        <begin position="36"/>
        <end position="71"/>
    </location>
</feature>
<name>A0A8C6GCH9_MUSSI</name>